<gene>
    <name evidence="3" type="ORF">IC614_06705</name>
</gene>
<evidence type="ECO:0008006" key="5">
    <source>
        <dbReference type="Google" id="ProtNLM"/>
    </source>
</evidence>
<accession>A0A7T2GI05</accession>
<evidence type="ECO:0000256" key="1">
    <source>
        <dbReference type="SAM" id="Coils"/>
    </source>
</evidence>
<name>A0A7T2GI05_9SPHN</name>
<dbReference type="PROSITE" id="PS51257">
    <property type="entry name" value="PROKAR_LIPOPROTEIN"/>
    <property type="match status" value="1"/>
</dbReference>
<dbReference type="Proteomes" id="UP000594873">
    <property type="component" value="Chromosome"/>
</dbReference>
<feature type="coiled-coil region" evidence="1">
    <location>
        <begin position="29"/>
        <end position="56"/>
    </location>
</feature>
<evidence type="ECO:0000313" key="4">
    <source>
        <dbReference type="Proteomes" id="UP000594873"/>
    </source>
</evidence>
<organism evidence="3 4">
    <name type="scientific">Allosphingosinicella flava</name>
    <dbReference type="NCBI Taxonomy" id="2771430"/>
    <lineage>
        <taxon>Bacteria</taxon>
        <taxon>Pseudomonadati</taxon>
        <taxon>Pseudomonadota</taxon>
        <taxon>Alphaproteobacteria</taxon>
        <taxon>Sphingomonadales</taxon>
        <taxon>Sphingomonadaceae</taxon>
        <taxon>Allosphingosinicella</taxon>
    </lineage>
</organism>
<protein>
    <recommendedName>
        <fullName evidence="5">Colicin transporter</fullName>
    </recommendedName>
</protein>
<dbReference type="KEGG" id="sflv:IC614_06705"/>
<dbReference type="AlphaFoldDB" id="A0A7T2GI05"/>
<reference evidence="3 4" key="1">
    <citation type="submission" date="2020-11" db="EMBL/GenBank/DDBJ databases">
        <title>Genome seq and assembly of Sphingosinicella sp.</title>
        <authorList>
            <person name="Chhetri G."/>
        </authorList>
    </citation>
    <scope>NUCLEOTIDE SEQUENCE [LARGE SCALE GENOMIC DNA]</scope>
    <source>
        <strain evidence="3 4">UDD2</strain>
    </source>
</reference>
<evidence type="ECO:0000256" key="2">
    <source>
        <dbReference type="SAM" id="MobiDB-lite"/>
    </source>
</evidence>
<keyword evidence="4" id="KW-1185">Reference proteome</keyword>
<sequence length="230" mass="24380">MMAQGFRSVGWVAGVGAAALGCYMLSLQVASERAELARVERSIIAAKQDIRSLQTELGTRGRLSQLEQWNAEVLALSAPATNQFLSDQVMLARFETHERTVEERVPVRMASHETVTVPDQDAATAQPRLIQAAANVPAGQPLLRKASLETAGKPASVLVKSASVTSTEKTAPKKAAVEKAVSPVKKAEAPKPAKSKTNQVKSAGLLSDDVLGDIVDQSKNETRGGGKATR</sequence>
<evidence type="ECO:0000313" key="3">
    <source>
        <dbReference type="EMBL" id="QPQ54062.1"/>
    </source>
</evidence>
<proteinExistence type="predicted"/>
<dbReference type="EMBL" id="CP065592">
    <property type="protein sequence ID" value="QPQ54062.1"/>
    <property type="molecule type" value="Genomic_DNA"/>
</dbReference>
<dbReference type="RefSeq" id="WP_200970594.1">
    <property type="nucleotide sequence ID" value="NZ_CP065592.1"/>
</dbReference>
<keyword evidence="1" id="KW-0175">Coiled coil</keyword>
<feature type="region of interest" description="Disordered" evidence="2">
    <location>
        <begin position="162"/>
        <end position="230"/>
    </location>
</feature>